<dbReference type="Proteomes" id="UP001301140">
    <property type="component" value="Unassembled WGS sequence"/>
</dbReference>
<dbReference type="SUPFAM" id="SSF55315">
    <property type="entry name" value="L30e-like"/>
    <property type="match status" value="1"/>
</dbReference>
<dbReference type="InterPro" id="IPR007393">
    <property type="entry name" value="YlxR_dom"/>
</dbReference>
<dbReference type="Pfam" id="PF04296">
    <property type="entry name" value="YlxR"/>
    <property type="match status" value="1"/>
</dbReference>
<proteinExistence type="predicted"/>
<evidence type="ECO:0000256" key="1">
    <source>
        <dbReference type="SAM" id="MobiDB-lite"/>
    </source>
</evidence>
<comment type="caution">
    <text evidence="3">The sequence shown here is derived from an EMBL/GenBank/DDBJ whole genome shotgun (WGS) entry which is preliminary data.</text>
</comment>
<feature type="domain" description="YlxR" evidence="2">
    <location>
        <begin position="18"/>
        <end position="93"/>
    </location>
</feature>
<protein>
    <submittedName>
        <fullName evidence="3">RNA-binding protein</fullName>
    </submittedName>
</protein>
<dbReference type="PANTHER" id="PTHR34215:SF1">
    <property type="entry name" value="YLXR DOMAIN-CONTAINING PROTEIN"/>
    <property type="match status" value="1"/>
</dbReference>
<dbReference type="SUPFAM" id="SSF64376">
    <property type="entry name" value="YlxR-like"/>
    <property type="match status" value="1"/>
</dbReference>
<organism evidence="3 4">
    <name type="scientific">Marinimicrococcus flavescens</name>
    <dbReference type="NCBI Taxonomy" id="3031815"/>
    <lineage>
        <taxon>Bacteria</taxon>
        <taxon>Pseudomonadati</taxon>
        <taxon>Pseudomonadota</taxon>
        <taxon>Alphaproteobacteria</taxon>
        <taxon>Geminicoccales</taxon>
        <taxon>Geminicoccaceae</taxon>
        <taxon>Marinimicrococcus</taxon>
    </lineage>
</organism>
<dbReference type="Gene3D" id="3.30.1330.30">
    <property type="match status" value="1"/>
</dbReference>
<dbReference type="InterPro" id="IPR029064">
    <property type="entry name" value="Ribosomal_eL30-like_sf"/>
</dbReference>
<dbReference type="InterPro" id="IPR037465">
    <property type="entry name" value="YlxR"/>
</dbReference>
<sequence>MSAETVVIEEEPRPGRGRRCVARRVAAPREGMLRFVVAPDGRLVFDAEERLPGRGIWLSADRGAIRQAVAKQLFAKAARARVQVSPRLADEVEAVVVRRCLDYFGLARRAGAFVAGYDKVDEWLRQGKAGLLVTAQDAAANQRDRLVALAAGRPVVDLFSREEVGRAVGREAVTYAAMAPGRLAEGLLREAGRLRGLRESGPEGFSQGAGEQEKDAIKT</sequence>
<dbReference type="RefSeq" id="WP_327787770.1">
    <property type="nucleotide sequence ID" value="NZ_JARGEQ010000016.1"/>
</dbReference>
<accession>A0AAP3UZV7</accession>
<dbReference type="EMBL" id="JARGEQ010000016">
    <property type="protein sequence ID" value="MDF1585353.1"/>
    <property type="molecule type" value="Genomic_DNA"/>
</dbReference>
<dbReference type="AlphaFoldDB" id="A0AAP3UZV7"/>
<reference evidence="3 4" key="1">
    <citation type="submission" date="2023-03" db="EMBL/GenBank/DDBJ databases">
        <title>YIM 152171 draft genome.</title>
        <authorList>
            <person name="Yang Z."/>
        </authorList>
    </citation>
    <scope>NUCLEOTIDE SEQUENCE [LARGE SCALE GENOMIC DNA]</scope>
    <source>
        <strain evidence="3 4">YIM 152171</strain>
    </source>
</reference>
<evidence type="ECO:0000313" key="3">
    <source>
        <dbReference type="EMBL" id="MDF1585353.1"/>
    </source>
</evidence>
<evidence type="ECO:0000259" key="2">
    <source>
        <dbReference type="Pfam" id="PF04296"/>
    </source>
</evidence>
<dbReference type="PANTHER" id="PTHR34215">
    <property type="entry name" value="BLL0784 PROTEIN"/>
    <property type="match status" value="1"/>
</dbReference>
<dbReference type="InterPro" id="IPR035931">
    <property type="entry name" value="YlxR-like_sf"/>
</dbReference>
<dbReference type="Gene3D" id="3.30.1230.10">
    <property type="entry name" value="YlxR-like"/>
    <property type="match status" value="1"/>
</dbReference>
<dbReference type="NCBIfam" id="NF006622">
    <property type="entry name" value="PRK09190.1"/>
    <property type="match status" value="1"/>
</dbReference>
<keyword evidence="4" id="KW-1185">Reference proteome</keyword>
<feature type="region of interest" description="Disordered" evidence="1">
    <location>
        <begin position="198"/>
        <end position="219"/>
    </location>
</feature>
<name>A0AAP3UZV7_9PROT</name>
<gene>
    <name evidence="3" type="ORF">PZ740_03020</name>
</gene>
<evidence type="ECO:0000313" key="4">
    <source>
        <dbReference type="Proteomes" id="UP001301140"/>
    </source>
</evidence>